<comment type="caution">
    <text evidence="1">The sequence shown here is derived from an EMBL/GenBank/DDBJ whole genome shotgun (WGS) entry which is preliminary data.</text>
</comment>
<dbReference type="AlphaFoldDB" id="K0NV89"/>
<dbReference type="RefSeq" id="WP_009558631.1">
    <property type="nucleotide sequence ID" value="NZ_CALZ01000154.1"/>
</dbReference>
<reference evidence="1 2" key="1">
    <citation type="submission" date="2012-08" db="EMBL/GenBank/DDBJ databases">
        <title>Draft Genome Sequences of Lactobacillus equicursoris CIP 110162T, isolated from thoroughbred racehorse feces and Lactobacillus sp. CRBIP 24.137 isolated from urine of human.</title>
        <authorList>
            <person name="Cousin S."/>
            <person name="Loux V."/>
            <person name="Ma L."/>
            <person name="Creno S."/>
            <person name="Clermont D."/>
            <person name="Bizet C."/>
            <person name="Bouchier C."/>
        </authorList>
    </citation>
    <scope>NUCLEOTIDE SEQUENCE [LARGE SCALE GENOMIC DNA]</scope>
    <source>
        <strain evidence="1 2">66c</strain>
    </source>
</reference>
<name>K0NV89_9LACO</name>
<organism evidence="1 2">
    <name type="scientific">Lactobacillus equicursoris 66c</name>
    <dbReference type="NCBI Taxonomy" id="872326"/>
    <lineage>
        <taxon>Bacteria</taxon>
        <taxon>Bacillati</taxon>
        <taxon>Bacillota</taxon>
        <taxon>Bacilli</taxon>
        <taxon>Lactobacillales</taxon>
        <taxon>Lactobacillaceae</taxon>
        <taxon>Lactobacillus</taxon>
    </lineage>
</organism>
<sequence length="61" mass="7139">MTEHPIVPLELPKDKLRPRNKLPKNRLVLNLKSKGVELSLLDTQRLEAYLPWAENIQLHCK</sequence>
<accession>K0NV89</accession>
<evidence type="ECO:0000313" key="1">
    <source>
        <dbReference type="EMBL" id="CCK84521.1"/>
    </source>
</evidence>
<dbReference type="EMBL" id="CALZ01000154">
    <property type="protein sequence ID" value="CCK84521.1"/>
    <property type="molecule type" value="Genomic_DNA"/>
</dbReference>
<protein>
    <submittedName>
        <fullName evidence="1">Uncharacterized protein</fullName>
    </submittedName>
</protein>
<gene>
    <name evidence="1" type="ORF">BN146_09945</name>
</gene>
<dbReference type="OrthoDB" id="9760067at2"/>
<evidence type="ECO:0000313" key="2">
    <source>
        <dbReference type="Proteomes" id="UP000009325"/>
    </source>
</evidence>
<proteinExistence type="predicted"/>
<dbReference type="Proteomes" id="UP000009325">
    <property type="component" value="Unassembled WGS sequence"/>
</dbReference>